<reference evidence="4 5" key="1">
    <citation type="submission" date="2009-01" db="EMBL/GenBank/DDBJ databases">
        <authorList>
            <person name="Qin X."/>
            <person name="Bachman B."/>
            <person name="Battles P."/>
            <person name="Bell A."/>
            <person name="Bess C."/>
            <person name="Bickham C."/>
            <person name="Chaboub L."/>
            <person name="Chen D."/>
            <person name="Coyle M."/>
            <person name="Deiros D.R."/>
            <person name="Dinh H."/>
            <person name="Forbes L."/>
            <person name="Fowler G."/>
            <person name="Francisco L."/>
            <person name="Fu Q."/>
            <person name="Gubbala S."/>
            <person name="Hale W."/>
            <person name="Han Y."/>
            <person name="Hemphill L."/>
            <person name="Highlander S.K."/>
            <person name="Hirani K."/>
            <person name="Hogues M."/>
            <person name="Jackson L."/>
            <person name="Jakkamsetti A."/>
            <person name="Javaid M."/>
            <person name="Jiang H."/>
            <person name="Korchina V."/>
            <person name="Kovar C."/>
            <person name="Lara F."/>
            <person name="Lee S."/>
            <person name="Mata R."/>
            <person name="Mathew T."/>
            <person name="Moen C."/>
            <person name="Morales K."/>
            <person name="Munidasa M."/>
            <person name="Nazareth L."/>
            <person name="Ngo R."/>
            <person name="Nguyen L."/>
            <person name="Okwuonu G."/>
            <person name="Ongeri F."/>
            <person name="Patil S."/>
            <person name="Petrosino J."/>
            <person name="Pham C."/>
            <person name="Pham P."/>
            <person name="Pu L.-L."/>
            <person name="Puazo M."/>
            <person name="Raj R."/>
            <person name="Reid J."/>
            <person name="Rouhana J."/>
            <person name="Saada N."/>
            <person name="Shang Y."/>
            <person name="Simmons D."/>
            <person name="Thornton R."/>
            <person name="Warren J."/>
            <person name="Weissenberger G."/>
            <person name="Zhang J."/>
            <person name="Zhang L."/>
            <person name="Zhou C."/>
            <person name="Zhu D."/>
            <person name="Muzny D."/>
            <person name="Worley K."/>
            <person name="Gibbs R."/>
        </authorList>
    </citation>
    <scope>NUCLEOTIDE SEQUENCE [LARGE SCALE GENOMIC DNA]</scope>
    <source>
        <strain evidence="4 5">DSM 16047</strain>
    </source>
</reference>
<dbReference type="InterPro" id="IPR036249">
    <property type="entry name" value="Thioredoxin-like_sf"/>
</dbReference>
<keyword evidence="5" id="KW-1185">Reference proteome</keyword>
<dbReference type="PANTHER" id="PTHR30041">
    <property type="entry name" value="ARSENATE REDUCTASE"/>
    <property type="match status" value="1"/>
</dbReference>
<dbReference type="PATRIC" id="fig|525365.8.peg.546"/>
<dbReference type="HOGENOM" id="CLU_116644_2_0_9"/>
<evidence type="ECO:0000313" key="5">
    <source>
        <dbReference type="Proteomes" id="UP000005583"/>
    </source>
</evidence>
<evidence type="ECO:0000256" key="2">
    <source>
        <dbReference type="ARBA" id="ARBA00023284"/>
    </source>
</evidence>
<dbReference type="Gene3D" id="3.40.30.10">
    <property type="entry name" value="Glutaredoxin"/>
    <property type="match status" value="1"/>
</dbReference>
<dbReference type="Pfam" id="PF03960">
    <property type="entry name" value="ArsC"/>
    <property type="match status" value="1"/>
</dbReference>
<evidence type="ECO:0000313" key="4">
    <source>
        <dbReference type="EMBL" id="EEJ72285.1"/>
    </source>
</evidence>
<gene>
    <name evidence="4" type="ORF">HMPREF0548_0807</name>
</gene>
<dbReference type="STRING" id="525365.HMPREF0548_0807"/>
<dbReference type="EMBL" id="ACGU01000042">
    <property type="protein sequence ID" value="EEJ72285.1"/>
    <property type="molecule type" value="Genomic_DNA"/>
</dbReference>
<sequence>MIKFYGYKRCSTSKKAQKWLDNHGIKYEFQDLVEQPPKKEALINWMTKYQDRGLRYFFNTSGQHYRQQKLKDKVPTMKIAEAAEMMSKDGKLIKRPLVVDKNNLTCGFKEDVFAQTWLEK</sequence>
<accession>C2EMB1</accession>
<dbReference type="RefSeq" id="WP_007125337.1">
    <property type="nucleotide sequence ID" value="NZ_AZFO01000017.1"/>
</dbReference>
<dbReference type="NCBIfam" id="TIGR01617">
    <property type="entry name" value="arsC_related"/>
    <property type="match status" value="1"/>
</dbReference>
<dbReference type="InterPro" id="IPR006660">
    <property type="entry name" value="Arsenate_reductase-like"/>
</dbReference>
<name>C2EMB1_9LACO</name>
<comment type="caution">
    <text evidence="4">The sequence shown here is derived from an EMBL/GenBank/DDBJ whole genome shotgun (WGS) entry which is preliminary data.</text>
</comment>
<dbReference type="PROSITE" id="PS51353">
    <property type="entry name" value="ARSC"/>
    <property type="match status" value="1"/>
</dbReference>
<dbReference type="CDD" id="cd03036">
    <property type="entry name" value="ArsC_like"/>
    <property type="match status" value="1"/>
</dbReference>
<keyword evidence="1" id="KW-1015">Disulfide bond</keyword>
<proteinExistence type="inferred from homology"/>
<dbReference type="AlphaFoldDB" id="C2EMB1"/>
<dbReference type="OrthoDB" id="9794155at2"/>
<protein>
    <submittedName>
        <fullName evidence="4">Transcriptional regulator, Spx/MgsR family</fullName>
    </submittedName>
</protein>
<dbReference type="eggNOG" id="COG1393">
    <property type="taxonomic scope" value="Bacteria"/>
</dbReference>
<comment type="similarity">
    <text evidence="3">Belongs to the ArsC family.</text>
</comment>
<evidence type="ECO:0000256" key="1">
    <source>
        <dbReference type="ARBA" id="ARBA00023157"/>
    </source>
</evidence>
<dbReference type="PANTHER" id="PTHR30041:SF8">
    <property type="entry name" value="PROTEIN YFFB"/>
    <property type="match status" value="1"/>
</dbReference>
<dbReference type="InterPro" id="IPR006504">
    <property type="entry name" value="Tscrpt_reg_Spx/MgsR"/>
</dbReference>
<evidence type="ECO:0000256" key="3">
    <source>
        <dbReference type="PROSITE-ProRule" id="PRU01282"/>
    </source>
</evidence>
<keyword evidence="2" id="KW-0676">Redox-active center</keyword>
<organism evidence="4 5">
    <name type="scientific">Lactobacillus ultunensis DSM 16047</name>
    <dbReference type="NCBI Taxonomy" id="525365"/>
    <lineage>
        <taxon>Bacteria</taxon>
        <taxon>Bacillati</taxon>
        <taxon>Bacillota</taxon>
        <taxon>Bacilli</taxon>
        <taxon>Lactobacillales</taxon>
        <taxon>Lactobacillaceae</taxon>
        <taxon>Lactobacillus</taxon>
    </lineage>
</organism>
<dbReference type="Proteomes" id="UP000005583">
    <property type="component" value="Unassembled WGS sequence"/>
</dbReference>
<dbReference type="SUPFAM" id="SSF52833">
    <property type="entry name" value="Thioredoxin-like"/>
    <property type="match status" value="1"/>
</dbReference>